<dbReference type="InterPro" id="IPR011009">
    <property type="entry name" value="Kinase-like_dom_sf"/>
</dbReference>
<evidence type="ECO:0000259" key="1">
    <source>
        <dbReference type="Pfam" id="PF01636"/>
    </source>
</evidence>
<keyword evidence="3" id="KW-1185">Reference proteome</keyword>
<dbReference type="Pfam" id="PF01636">
    <property type="entry name" value="APH"/>
    <property type="match status" value="1"/>
</dbReference>
<organism evidence="2 3">
    <name type="scientific">Paenibacillus terricola</name>
    <dbReference type="NCBI Taxonomy" id="2763503"/>
    <lineage>
        <taxon>Bacteria</taxon>
        <taxon>Bacillati</taxon>
        <taxon>Bacillota</taxon>
        <taxon>Bacilli</taxon>
        <taxon>Bacillales</taxon>
        <taxon>Paenibacillaceae</taxon>
        <taxon>Paenibacillus</taxon>
    </lineage>
</organism>
<name>A0ABR8MVH9_9BACL</name>
<dbReference type="Proteomes" id="UP000609346">
    <property type="component" value="Unassembled WGS sequence"/>
</dbReference>
<dbReference type="Gene3D" id="3.90.1200.10">
    <property type="match status" value="1"/>
</dbReference>
<reference evidence="2 3" key="1">
    <citation type="submission" date="2020-09" db="EMBL/GenBank/DDBJ databases">
        <title>Paenibacillus sp. strain PR3 16S rRNA gene Genome sequencing and assembly.</title>
        <authorList>
            <person name="Kim J."/>
        </authorList>
    </citation>
    <scope>NUCLEOTIDE SEQUENCE [LARGE SCALE GENOMIC DNA]</scope>
    <source>
        <strain evidence="2 3">PR3</strain>
    </source>
</reference>
<sequence length="269" mass="31099">MRKISEGRTAEVFAHDQDKILKLYRDGFPADAVNYEFEVNRIAAILGIPAPRAFELVELEHKKGIVFERVEGSTLLHRSVQYPNELIRLAREFADLHYCIHKHEIDVERVEGSSILNQKEVLARNIRNASELSNEMKVEIIDYLRSLPDGNRLCHGDFHPDNVMIGDRNWVIDWMTGMIGNPAGDVARTLLLFRYGTLPDEAPSIVKDALEWMREKINKEYLEQYLTHSGLQLRDIDDWMLPIAAARLTEWIPNEEKTLLLNLIAERLK</sequence>
<evidence type="ECO:0000313" key="2">
    <source>
        <dbReference type="EMBL" id="MBD3919012.1"/>
    </source>
</evidence>
<proteinExistence type="predicted"/>
<dbReference type="RefSeq" id="WP_191203288.1">
    <property type="nucleotide sequence ID" value="NZ_JACXZA010000002.1"/>
</dbReference>
<dbReference type="EMBL" id="JACXZA010000002">
    <property type="protein sequence ID" value="MBD3919012.1"/>
    <property type="molecule type" value="Genomic_DNA"/>
</dbReference>
<comment type="caution">
    <text evidence="2">The sequence shown here is derived from an EMBL/GenBank/DDBJ whole genome shotgun (WGS) entry which is preliminary data.</text>
</comment>
<dbReference type="PANTHER" id="PTHR21310">
    <property type="entry name" value="AMINOGLYCOSIDE PHOSPHOTRANSFERASE-RELATED-RELATED"/>
    <property type="match status" value="1"/>
</dbReference>
<protein>
    <submittedName>
        <fullName evidence="2">Phosphotransferase</fullName>
    </submittedName>
</protein>
<feature type="domain" description="Aminoglycoside phosphotransferase" evidence="1">
    <location>
        <begin position="2"/>
        <end position="202"/>
    </location>
</feature>
<dbReference type="InterPro" id="IPR002575">
    <property type="entry name" value="Aminoglycoside_PTrfase"/>
</dbReference>
<evidence type="ECO:0000313" key="3">
    <source>
        <dbReference type="Proteomes" id="UP000609346"/>
    </source>
</evidence>
<dbReference type="SUPFAM" id="SSF56112">
    <property type="entry name" value="Protein kinase-like (PK-like)"/>
    <property type="match status" value="1"/>
</dbReference>
<accession>A0ABR8MVH9</accession>
<gene>
    <name evidence="2" type="ORF">H8B09_09625</name>
</gene>
<dbReference type="InterPro" id="IPR051678">
    <property type="entry name" value="AGP_Transferase"/>
</dbReference>